<accession>A0AAU8MT76</accession>
<dbReference type="AlphaFoldDB" id="A0AAU8MT76"/>
<protein>
    <submittedName>
        <fullName evidence="2">Uncharacterized protein</fullName>
    </submittedName>
</protein>
<sequence>MALNTLELLLLLLGLSRPSPSTPRPGAAPTATPLPAAKSQEPPMPNQFEFLDKHYDPTDIPEVAAQTAYERFGNYPNAHTSTVIFNVTWSALTDAISRAVLTYVNGGVASGSAAATLSADGRQWNIVLTGLQYVNATRTVVQGRSEYSIAEYNNGCVFVNAEAIGGQLLGEVVHLSNGFGTWVQDVKLKNPPAF</sequence>
<organism evidence="2">
    <name type="scientific">Lysobacter firmicutimachus</name>
    <dbReference type="NCBI Taxonomy" id="1792846"/>
    <lineage>
        <taxon>Bacteria</taxon>
        <taxon>Pseudomonadati</taxon>
        <taxon>Pseudomonadota</taxon>
        <taxon>Gammaproteobacteria</taxon>
        <taxon>Lysobacterales</taxon>
        <taxon>Lysobacteraceae</taxon>
        <taxon>Lysobacter</taxon>
    </lineage>
</organism>
<feature type="region of interest" description="Disordered" evidence="1">
    <location>
        <begin position="19"/>
        <end position="47"/>
    </location>
</feature>
<feature type="compositionally biased region" description="Low complexity" evidence="1">
    <location>
        <begin position="19"/>
        <end position="37"/>
    </location>
</feature>
<proteinExistence type="predicted"/>
<reference evidence="2" key="1">
    <citation type="submission" date="2024-06" db="EMBL/GenBank/DDBJ databases">
        <authorList>
            <person name="Li S."/>
        </authorList>
    </citation>
    <scope>NUCLEOTIDE SEQUENCE</scope>
    <source>
        <strain evidence="2">SR10</strain>
    </source>
</reference>
<gene>
    <name evidence="2" type="ORF">ABU614_23195</name>
</gene>
<evidence type="ECO:0000313" key="2">
    <source>
        <dbReference type="EMBL" id="XCO75207.1"/>
    </source>
</evidence>
<dbReference type="EMBL" id="CP159925">
    <property type="protein sequence ID" value="XCO75207.1"/>
    <property type="molecule type" value="Genomic_DNA"/>
</dbReference>
<dbReference type="RefSeq" id="WP_363798050.1">
    <property type="nucleotide sequence ID" value="NZ_CP159925.1"/>
</dbReference>
<name>A0AAU8MT76_9GAMM</name>
<evidence type="ECO:0000256" key="1">
    <source>
        <dbReference type="SAM" id="MobiDB-lite"/>
    </source>
</evidence>